<organism evidence="2 3">
    <name type="scientific">Daphnia magna</name>
    <dbReference type="NCBI Taxonomy" id="35525"/>
    <lineage>
        <taxon>Eukaryota</taxon>
        <taxon>Metazoa</taxon>
        <taxon>Ecdysozoa</taxon>
        <taxon>Arthropoda</taxon>
        <taxon>Crustacea</taxon>
        <taxon>Branchiopoda</taxon>
        <taxon>Diplostraca</taxon>
        <taxon>Cladocera</taxon>
        <taxon>Anomopoda</taxon>
        <taxon>Daphniidae</taxon>
        <taxon>Daphnia</taxon>
    </lineage>
</organism>
<dbReference type="Proteomes" id="UP000076858">
    <property type="component" value="Unassembled WGS sequence"/>
</dbReference>
<accession>A0A164GK63</accession>
<dbReference type="AlphaFoldDB" id="A0A164GK63"/>
<evidence type="ECO:0000313" key="2">
    <source>
        <dbReference type="EMBL" id="KZR99057.1"/>
    </source>
</evidence>
<sequence length="47" mass="5013">MVNIIPIFVILLSTLLISSHGNAIDSPLCGGRVFVENAIVIEAPVHE</sequence>
<evidence type="ECO:0000256" key="1">
    <source>
        <dbReference type="SAM" id="SignalP"/>
    </source>
</evidence>
<dbReference type="EMBL" id="LRGB01014851">
    <property type="protein sequence ID" value="KZR99057.1"/>
    <property type="molecule type" value="Genomic_DNA"/>
</dbReference>
<feature type="non-terminal residue" evidence="2">
    <location>
        <position position="47"/>
    </location>
</feature>
<feature type="signal peptide" evidence="1">
    <location>
        <begin position="1"/>
        <end position="21"/>
    </location>
</feature>
<gene>
    <name evidence="2" type="ORF">APZ42_005240</name>
</gene>
<comment type="caution">
    <text evidence="2">The sequence shown here is derived from an EMBL/GenBank/DDBJ whole genome shotgun (WGS) entry which is preliminary data.</text>
</comment>
<keyword evidence="1" id="KW-0732">Signal</keyword>
<name>A0A164GK63_9CRUS</name>
<dbReference type="GO" id="GO:0030246">
    <property type="term" value="F:carbohydrate binding"/>
    <property type="evidence" value="ECO:0007669"/>
    <property type="project" value="UniProtKB-KW"/>
</dbReference>
<proteinExistence type="predicted"/>
<dbReference type="OrthoDB" id="2142683at2759"/>
<keyword evidence="2" id="KW-0430">Lectin</keyword>
<protein>
    <submittedName>
        <fullName evidence="2">Putative c-type lectin ctl-mannose binding</fullName>
    </submittedName>
</protein>
<feature type="chain" id="PRO_5007850262" evidence="1">
    <location>
        <begin position="22"/>
        <end position="47"/>
    </location>
</feature>
<reference evidence="2 3" key="1">
    <citation type="submission" date="2016-03" db="EMBL/GenBank/DDBJ databases">
        <title>EvidentialGene: Evidence-directed Construction of Genes on Genomes.</title>
        <authorList>
            <person name="Gilbert D.G."/>
            <person name="Choi J.-H."/>
            <person name="Mockaitis K."/>
            <person name="Colbourne J."/>
            <person name="Pfrender M."/>
        </authorList>
    </citation>
    <scope>NUCLEOTIDE SEQUENCE [LARGE SCALE GENOMIC DNA]</scope>
    <source>
        <strain evidence="2 3">Xinb3</strain>
        <tissue evidence="2">Complete organism</tissue>
    </source>
</reference>
<keyword evidence="3" id="KW-1185">Reference proteome</keyword>
<evidence type="ECO:0000313" key="3">
    <source>
        <dbReference type="Proteomes" id="UP000076858"/>
    </source>
</evidence>